<sequence length="318" mass="36874">MPKDGFLAPKAIANRMKAKGLQKLRWYCQMCQKQCRDENGFKCHTMSESHLRQMEMFSENSTKFMDEFSREFEQGMIEIIKRKARSQRKNANELYRDYISDKQHFHMNATIWETLTDFVMYLGRKGMCEVDETEKGWFVMYIDRDPETLARMEARAKRERDALDSEEKHQRDIQRQVKQARLAGELDDELAQPTELQRAHDAERIRIVGLVVKCTDKRLQGGAYYKQKGCVEKLVDRYTAHVRMTTSGDLLKLDQEVLETVIPAAGGRVLVVNGAWRGQRGSLEAIDEARFCVRVQLDSGQLLEAVEYEDVCKLALSA</sequence>
<keyword evidence="3" id="KW-0863">Zinc-finger</keyword>
<dbReference type="InterPro" id="IPR013087">
    <property type="entry name" value="Znf_C2H2_type"/>
</dbReference>
<dbReference type="PROSITE" id="PS00028">
    <property type="entry name" value="ZINC_FINGER_C2H2_1"/>
    <property type="match status" value="1"/>
</dbReference>
<dbReference type="InterPro" id="IPR036236">
    <property type="entry name" value="Znf_C2H2_sf"/>
</dbReference>
<dbReference type="GO" id="GO:0003690">
    <property type="term" value="F:double-stranded DNA binding"/>
    <property type="evidence" value="ECO:0007669"/>
    <property type="project" value="TreeGrafter"/>
</dbReference>
<evidence type="ECO:0000256" key="2">
    <source>
        <dbReference type="ARBA" id="ARBA00022723"/>
    </source>
</evidence>
<dbReference type="Proteomes" id="UP000037460">
    <property type="component" value="Unassembled WGS sequence"/>
</dbReference>
<dbReference type="Pfam" id="PF25088">
    <property type="entry name" value="GPKOW_C"/>
    <property type="match status" value="1"/>
</dbReference>
<gene>
    <name evidence="6" type="ORF">Ctob_011640</name>
</gene>
<dbReference type="GO" id="GO:0006260">
    <property type="term" value="P:DNA replication"/>
    <property type="evidence" value="ECO:0007669"/>
    <property type="project" value="TreeGrafter"/>
</dbReference>
<evidence type="ECO:0000313" key="7">
    <source>
        <dbReference type="Proteomes" id="UP000037460"/>
    </source>
</evidence>
<evidence type="ECO:0000256" key="4">
    <source>
        <dbReference type="ARBA" id="ARBA00022833"/>
    </source>
</evidence>
<evidence type="ECO:0000259" key="5">
    <source>
        <dbReference type="PROSITE" id="PS00028"/>
    </source>
</evidence>
<dbReference type="Pfam" id="PF10357">
    <property type="entry name" value="WH_KIN17"/>
    <property type="match status" value="1"/>
</dbReference>
<accession>A0A0M0JGF0</accession>
<dbReference type="InterPro" id="IPR014722">
    <property type="entry name" value="Rib_uL2_dom2"/>
</dbReference>
<dbReference type="Pfam" id="PF25095">
    <property type="entry name" value="C2H2-zf_KIN17"/>
    <property type="match status" value="1"/>
</dbReference>
<dbReference type="SMART" id="SM01253">
    <property type="entry name" value="Kin17_mid"/>
    <property type="match status" value="1"/>
</dbReference>
<dbReference type="OrthoDB" id="10266249at2759"/>
<dbReference type="InterPro" id="IPR056767">
    <property type="entry name" value="C2H2-Znf_KIN17"/>
</dbReference>
<dbReference type="FunFam" id="2.30.30.30:FF:000021">
    <property type="entry name" value="DNA/RNA-binding protein KIN17, putative"/>
    <property type="match status" value="1"/>
</dbReference>
<keyword evidence="7" id="KW-1185">Reference proteome</keyword>
<evidence type="ECO:0000313" key="6">
    <source>
        <dbReference type="EMBL" id="KOO25681.1"/>
    </source>
</evidence>
<evidence type="ECO:0000256" key="3">
    <source>
        <dbReference type="ARBA" id="ARBA00022771"/>
    </source>
</evidence>
<name>A0A0M0JGF0_9EUKA</name>
<dbReference type="GO" id="GO:0006974">
    <property type="term" value="P:DNA damage response"/>
    <property type="evidence" value="ECO:0007669"/>
    <property type="project" value="TreeGrafter"/>
</dbReference>
<dbReference type="PANTHER" id="PTHR12805:SF0">
    <property type="entry name" value="DNA_RNA-BINDING PROTEIN KIN17"/>
    <property type="match status" value="1"/>
</dbReference>
<dbReference type="InterPro" id="IPR037321">
    <property type="entry name" value="KIN17-like"/>
</dbReference>
<comment type="caution">
    <text evidence="6">The sequence shown here is derived from an EMBL/GenBank/DDBJ whole genome shotgun (WGS) entry which is preliminary data.</text>
</comment>
<keyword evidence="4" id="KW-0862">Zinc</keyword>
<feature type="domain" description="C2H2-type" evidence="5">
    <location>
        <begin position="28"/>
        <end position="50"/>
    </location>
</feature>
<dbReference type="InterPro" id="IPR019447">
    <property type="entry name" value="DNA/RNA-bd_Kin17_WH-like_dom"/>
</dbReference>
<dbReference type="CDD" id="cd13155">
    <property type="entry name" value="KOW_KIN17"/>
    <property type="match status" value="1"/>
</dbReference>
<dbReference type="SUPFAM" id="SSF57667">
    <property type="entry name" value="beta-beta-alpha zinc fingers"/>
    <property type="match status" value="1"/>
</dbReference>
<organism evidence="6 7">
    <name type="scientific">Chrysochromulina tobinii</name>
    <dbReference type="NCBI Taxonomy" id="1460289"/>
    <lineage>
        <taxon>Eukaryota</taxon>
        <taxon>Haptista</taxon>
        <taxon>Haptophyta</taxon>
        <taxon>Prymnesiophyceae</taxon>
        <taxon>Prymnesiales</taxon>
        <taxon>Chrysochromulinaceae</taxon>
        <taxon>Chrysochromulina</taxon>
    </lineage>
</organism>
<dbReference type="InterPro" id="IPR041995">
    <property type="entry name" value="KOW_KIN17"/>
</dbReference>
<dbReference type="Gene3D" id="1.10.10.2030">
    <property type="entry name" value="DNA/RNA-binding protein Kin17, conserved domain"/>
    <property type="match status" value="1"/>
</dbReference>
<keyword evidence="2" id="KW-0479">Metal-binding</keyword>
<evidence type="ECO:0000256" key="1">
    <source>
        <dbReference type="ARBA" id="ARBA00008517"/>
    </source>
</evidence>
<dbReference type="EMBL" id="JWZX01002943">
    <property type="protein sequence ID" value="KOO25681.1"/>
    <property type="molecule type" value="Genomic_DNA"/>
</dbReference>
<dbReference type="GO" id="GO:0008270">
    <property type="term" value="F:zinc ion binding"/>
    <property type="evidence" value="ECO:0007669"/>
    <property type="project" value="UniProtKB-KW"/>
</dbReference>
<dbReference type="GO" id="GO:0005634">
    <property type="term" value="C:nucleus"/>
    <property type="evidence" value="ECO:0007669"/>
    <property type="project" value="TreeGrafter"/>
</dbReference>
<dbReference type="AlphaFoldDB" id="A0A0M0JGF0"/>
<reference evidence="7" key="1">
    <citation type="journal article" date="2015" name="PLoS Genet.">
        <title>Genome Sequence and Transcriptome Analyses of Chrysochromulina tobin: Metabolic Tools for Enhanced Algal Fitness in the Prominent Order Prymnesiales (Haptophyceae).</title>
        <authorList>
            <person name="Hovde B.T."/>
            <person name="Deodato C.R."/>
            <person name="Hunsperger H.M."/>
            <person name="Ryken S.A."/>
            <person name="Yost W."/>
            <person name="Jha R.K."/>
            <person name="Patterson J."/>
            <person name="Monnat R.J. Jr."/>
            <person name="Barlow S.B."/>
            <person name="Starkenburg S.R."/>
            <person name="Cattolico R.A."/>
        </authorList>
    </citation>
    <scope>NUCLEOTIDE SEQUENCE</scope>
    <source>
        <strain evidence="7">CCMP291</strain>
    </source>
</reference>
<dbReference type="InterPro" id="IPR038254">
    <property type="entry name" value="KIN17_WH-like_sf"/>
</dbReference>
<comment type="similarity">
    <text evidence="1">Belongs to the KIN17 family.</text>
</comment>
<proteinExistence type="inferred from homology"/>
<dbReference type="PANTHER" id="PTHR12805">
    <property type="entry name" value="KIN17 KIN, ANTIGENIC DETERMINANT OF RECA PROTEIN HOMOLOG"/>
    <property type="match status" value="1"/>
</dbReference>
<dbReference type="Gene3D" id="2.30.30.30">
    <property type="match status" value="1"/>
</dbReference>
<dbReference type="FunFam" id="1.10.10.2030:FF:000001">
    <property type="entry name" value="DNA/RNA-binding protein KIN17, putative"/>
    <property type="match status" value="1"/>
</dbReference>
<dbReference type="Gene3D" id="2.30.30.140">
    <property type="match status" value="1"/>
</dbReference>
<protein>
    <submittedName>
        <fullName evidence="6">DNA RNA-binding protein kin17</fullName>
    </submittedName>
</protein>